<dbReference type="Gene3D" id="2.60.120.650">
    <property type="entry name" value="Cupin"/>
    <property type="match status" value="1"/>
</dbReference>
<evidence type="ECO:0000259" key="1">
    <source>
        <dbReference type="PROSITE" id="PS51184"/>
    </source>
</evidence>
<dbReference type="Pfam" id="PF13621">
    <property type="entry name" value="Cupin_8"/>
    <property type="match status" value="1"/>
</dbReference>
<dbReference type="InterPro" id="IPR003347">
    <property type="entry name" value="JmjC_dom"/>
</dbReference>
<protein>
    <submittedName>
        <fullName evidence="2">Cupin-like domain-containing protein</fullName>
    </submittedName>
</protein>
<comment type="caution">
    <text evidence="2">The sequence shown here is derived from an EMBL/GenBank/DDBJ whole genome shotgun (WGS) entry which is preliminary data.</text>
</comment>
<gene>
    <name evidence="2" type="ORF">PQR66_38000</name>
</gene>
<reference evidence="2 3" key="1">
    <citation type="journal article" date="2024" name="Chem. Sci.">
        <title>Discovery of megapolipeptins by genome mining of a Burkholderiales bacteria collection.</title>
        <authorList>
            <person name="Paulo B.S."/>
            <person name="Recchia M.J.J."/>
            <person name="Lee S."/>
            <person name="Fergusson C.H."/>
            <person name="Romanowski S.B."/>
            <person name="Hernandez A."/>
            <person name="Krull N."/>
            <person name="Liu D.Y."/>
            <person name="Cavanagh H."/>
            <person name="Bos A."/>
            <person name="Gray C.A."/>
            <person name="Murphy B.T."/>
            <person name="Linington R.G."/>
            <person name="Eustaquio A.S."/>
        </authorList>
    </citation>
    <scope>NUCLEOTIDE SEQUENCE [LARGE SCALE GENOMIC DNA]</scope>
    <source>
        <strain evidence="2 3">RL16-012-BIC-B</strain>
    </source>
</reference>
<dbReference type="EMBL" id="JAQQFN010000051">
    <property type="protein sequence ID" value="MFL9888869.1"/>
    <property type="molecule type" value="Genomic_DNA"/>
</dbReference>
<accession>A0ABW9A376</accession>
<name>A0ABW9A376_9BURK</name>
<keyword evidence="3" id="KW-1185">Reference proteome</keyword>
<dbReference type="PROSITE" id="PS51184">
    <property type="entry name" value="JMJC"/>
    <property type="match status" value="1"/>
</dbReference>
<dbReference type="Proteomes" id="UP001629249">
    <property type="component" value="Unassembled WGS sequence"/>
</dbReference>
<sequence length="250" mass="28287">MLNSSILENLPHRLNGAWKKQPLNLVSIGGFEADEVFSVLKQGVEMFRAGIIPQPAKLFINGNVADGIEGAFPAGRDHTHIDYDGRLVSELHADTYLLHAFDMRPYDRYFDKKVTALSDTILSQLDPEGTYGPVVAEIFMGRYGETVGGIHKERCSTLHFVLSGEKRIRLWPEDTWSTEDERVRYSLDERTGEEEHYLLDARITHKGEKAIDLIGKAGDVFYWPQGWWHVGSSIGFSISMTIAFHPHREA</sequence>
<proteinExistence type="predicted"/>
<dbReference type="RefSeq" id="WP_408335754.1">
    <property type="nucleotide sequence ID" value="NZ_JAQQFH010000060.1"/>
</dbReference>
<dbReference type="SUPFAM" id="SSF51197">
    <property type="entry name" value="Clavaminate synthase-like"/>
    <property type="match status" value="1"/>
</dbReference>
<evidence type="ECO:0000313" key="2">
    <source>
        <dbReference type="EMBL" id="MFL9888869.1"/>
    </source>
</evidence>
<organism evidence="2 3">
    <name type="scientific">Paraburkholderia agricolaris</name>
    <dbReference type="NCBI Taxonomy" id="2152888"/>
    <lineage>
        <taxon>Bacteria</taxon>
        <taxon>Pseudomonadati</taxon>
        <taxon>Pseudomonadota</taxon>
        <taxon>Betaproteobacteria</taxon>
        <taxon>Burkholderiales</taxon>
        <taxon>Burkholderiaceae</taxon>
        <taxon>Paraburkholderia</taxon>
    </lineage>
</organism>
<evidence type="ECO:0000313" key="3">
    <source>
        <dbReference type="Proteomes" id="UP001629249"/>
    </source>
</evidence>
<feature type="domain" description="JmjC" evidence="1">
    <location>
        <begin position="103"/>
        <end position="250"/>
    </location>
</feature>
<dbReference type="InterPro" id="IPR041667">
    <property type="entry name" value="Cupin_8"/>
</dbReference>